<comment type="caution">
    <text evidence="2">The sequence shown here is derived from an EMBL/GenBank/DDBJ whole genome shotgun (WGS) entry which is preliminary data.</text>
</comment>
<gene>
    <name evidence="2" type="ORF">SMACR_11408</name>
</gene>
<dbReference type="EMBL" id="NMPR01000418">
    <property type="protein sequence ID" value="KAA8620640.1"/>
    <property type="molecule type" value="Genomic_DNA"/>
</dbReference>
<feature type="compositionally biased region" description="Polar residues" evidence="1">
    <location>
        <begin position="20"/>
        <end position="32"/>
    </location>
</feature>
<evidence type="ECO:0000313" key="2">
    <source>
        <dbReference type="EMBL" id="KAA8620640.1"/>
    </source>
</evidence>
<feature type="compositionally biased region" description="Low complexity" evidence="1">
    <location>
        <begin position="46"/>
        <end position="63"/>
    </location>
</feature>
<name>A0A8S8ZDB8_SORMA</name>
<feature type="region of interest" description="Disordered" evidence="1">
    <location>
        <begin position="20"/>
        <end position="68"/>
    </location>
</feature>
<reference evidence="2 3" key="1">
    <citation type="submission" date="2017-07" db="EMBL/GenBank/DDBJ databases">
        <title>Genome sequence of the Sordaria macrospora wild type strain R19027.</title>
        <authorList>
            <person name="Nowrousian M."/>
            <person name="Teichert I."/>
            <person name="Kueck U."/>
        </authorList>
    </citation>
    <scope>NUCLEOTIDE SEQUENCE [LARGE SCALE GENOMIC DNA]</scope>
    <source>
        <strain evidence="2 3">R19027</strain>
        <tissue evidence="2">Mycelium</tissue>
    </source>
</reference>
<dbReference type="Proteomes" id="UP000433876">
    <property type="component" value="Unassembled WGS sequence"/>
</dbReference>
<evidence type="ECO:0000313" key="3">
    <source>
        <dbReference type="Proteomes" id="UP000433876"/>
    </source>
</evidence>
<organism evidence="2 3">
    <name type="scientific">Sordaria macrospora</name>
    <dbReference type="NCBI Taxonomy" id="5147"/>
    <lineage>
        <taxon>Eukaryota</taxon>
        <taxon>Fungi</taxon>
        <taxon>Dikarya</taxon>
        <taxon>Ascomycota</taxon>
        <taxon>Pezizomycotina</taxon>
        <taxon>Sordariomycetes</taxon>
        <taxon>Sordariomycetidae</taxon>
        <taxon>Sordariales</taxon>
        <taxon>Sordariaceae</taxon>
        <taxon>Sordaria</taxon>
    </lineage>
</organism>
<evidence type="ECO:0000256" key="1">
    <source>
        <dbReference type="SAM" id="MobiDB-lite"/>
    </source>
</evidence>
<dbReference type="AlphaFoldDB" id="A0A8S8ZDB8"/>
<protein>
    <submittedName>
        <fullName evidence="2">Uncharacterized protein</fullName>
    </submittedName>
</protein>
<sequence>MTKNTLTTNKLLAQLSTLSNTESRQTNLTIQVKTTSTKTDNKTDSNKSGTNTGNNNDTSTSSKGKGKGKLTCSVCNNNIQKDYIHCVCGRHRSTKITTCWWCEPDKAPDTWPNKAEARKHNTGTTAALGNTNTTLANPATSSSALLFNGANFGDGNFNLASLGGNLGFH</sequence>
<accession>A0A8S8ZDB8</accession>
<proteinExistence type="predicted"/>